<feature type="compositionally biased region" description="Gly residues" evidence="1">
    <location>
        <begin position="1080"/>
        <end position="1096"/>
    </location>
</feature>
<accession>A0A5N4D0L3</accession>
<evidence type="ECO:0000313" key="2">
    <source>
        <dbReference type="EMBL" id="KAB1264619.1"/>
    </source>
</evidence>
<name>A0A5N4D0L3_CAMDR</name>
<feature type="compositionally biased region" description="Low complexity" evidence="1">
    <location>
        <begin position="1058"/>
        <end position="1077"/>
    </location>
</feature>
<sequence>MDGGDGYTTPRPTPHKQGGGEPGDVEGQARKRQWEMEKVGGGRGRACRAEATSRGRAGTRKGSRKNPPPQAGPLSEHTLCGLPLRACGAWGLSEAPAAPRDLGGRQPAGRGAERKARPRLTCQLGAHSPFPSSACGPVPADLSHLTSSQPSPGTRASSAPTNWRALLGLLSPSEASPDRTVHPAALSPHAAVPDSLSHEMQPLTSSRFITQLPQQTRALGTRGLIDSLKPQDPAHQKSHRYPLPAESPALTCEPPVLIRACLGAPGRTQLCLGTAGALDPWLRCPLPEAQGGRREERGGVGYTGPPTGCQGQHCTRALSRRQRGRRGSDPAQCAEEFRGPRGNPSPHPSSPASLGQGLQGDRGQVGGPCDAHGFRPPPVMVCKYRGTVGTHAEAEPRPDRAPTCLPENLYTFDGEAPGPRTKPGQRIRQLHGAPGGLSGPGEEDEASGSARHSGACGRPARCPSPGRPALPHPAGGRRSQFTPTTFLTQRLGPTGSFTQRPGSPPLRGSQWLADSGEGNLQCNSLPGTLCHHILAPPPFPAEHPLTNPRQPNPVSGSTSGKQPTTLSFSKTENPEHPGLQLRAKPKQTTGHPPSRTALRRRRNPKITQQEREAAGPPRALAVGREGVYQLAERPGLSFEGQNKGGAGSGPAQEPEAAAPGGGGEQGTGGSGPPRACAQLETITPHSVPPYTSALRLRLKRGLPLCTGYYPDTLNARSGLDTPGTASALLGGNLLGARPRGRFFSVQRMAGLDHISLSSYLGNFTSSWRSQITAPTMGVEFLSSSRTPGIAATWDAQPYDWTPTHTFPASPHAQLPHQSGATDEMQRLQPAALQGPDRLSRSLDWEGGETTRGRTQGPAAPGRPSPSRRRSSLKDPGPGRPSADPAVRWAPSRLCPLPSARLRAHRQAPLPPEHRGGPGGAMRTRVKALEPREPERNRNLKNKQKKTGGENSDEPDSEARKRTRMRNRTRLLALNRPTRNPRAPAARRGRSRPGRAPHQRCSQTVARGEGQPAILGMLSLAAGARWGPAPAAPEREAAVPQPPPRAAILAAFTSHATRRSAPAARSPRALVPAAARPAGQVIGGRGEGGGEGRGLGPLPGPPRGPSAGTEGAGLAATPPPGPGAPRGGGRAGARARAPRGRGSRGGARARRASLGHAGSPVRLSGLHTRTPRFGFRLSGGTAPGYAASQPPHSRSFSPALRLLRMSPARAQQTSLLGAQDLKQGSTQQTWKAERRCPGPGFPEEGPKRPAEALRAPWVLPPPILAWEAPLGHEGRHWGSPIPKPLFSARHPLSSGSHREGSNAARAHTALAPERTFGTTECCARKSWLLNSAYRLCSRVCSCLCHELHEGVGSAGTCERETGGVKARAPARGKGPGKEGEAEFQPGWERLLEGGGPWAEQRHLTCLSRVMGLLDGDEGLKAPDQGKSLEVSALGSPLCGTRCADRNIPMGSPVQRKESCAEKAAQRGVCEEGFLLLGAAGALPSRQANTRGQAGCQGSEALWPTGVVMTDRGAARPGGGGGSCG</sequence>
<evidence type="ECO:0000313" key="3">
    <source>
        <dbReference type="Proteomes" id="UP000299084"/>
    </source>
</evidence>
<feature type="compositionally biased region" description="Basic residues" evidence="1">
    <location>
        <begin position="1135"/>
        <end position="1152"/>
    </location>
</feature>
<evidence type="ECO:0000256" key="1">
    <source>
        <dbReference type="SAM" id="MobiDB-lite"/>
    </source>
</evidence>
<feature type="compositionally biased region" description="Gly residues" evidence="1">
    <location>
        <begin position="357"/>
        <end position="366"/>
    </location>
</feature>
<feature type="region of interest" description="Disordered" evidence="1">
    <location>
        <begin position="801"/>
        <end position="1009"/>
    </location>
</feature>
<dbReference type="Proteomes" id="UP000299084">
    <property type="component" value="Unassembled WGS sequence"/>
</dbReference>
<gene>
    <name evidence="2" type="ORF">Cadr_000020742</name>
</gene>
<feature type="compositionally biased region" description="Low complexity" evidence="1">
    <location>
        <begin position="649"/>
        <end position="658"/>
    </location>
</feature>
<feature type="region of interest" description="Disordered" evidence="1">
    <location>
        <begin position="141"/>
        <end position="160"/>
    </location>
</feature>
<feature type="compositionally biased region" description="Polar residues" evidence="1">
    <location>
        <begin position="547"/>
        <end position="571"/>
    </location>
</feature>
<keyword evidence="3" id="KW-1185">Reference proteome</keyword>
<feature type="region of interest" description="Disordered" evidence="1">
    <location>
        <begin position="289"/>
        <end position="372"/>
    </location>
</feature>
<feature type="compositionally biased region" description="Polar residues" evidence="1">
    <location>
        <begin position="144"/>
        <end position="160"/>
    </location>
</feature>
<feature type="compositionally biased region" description="Basic and acidic residues" evidence="1">
    <location>
        <begin position="27"/>
        <end position="40"/>
    </location>
</feature>
<feature type="compositionally biased region" description="Basic residues" evidence="1">
    <location>
        <begin position="984"/>
        <end position="997"/>
    </location>
</feature>
<dbReference type="EMBL" id="JWIN03000017">
    <property type="protein sequence ID" value="KAB1264619.1"/>
    <property type="molecule type" value="Genomic_DNA"/>
</dbReference>
<feature type="compositionally biased region" description="Low complexity" evidence="1">
    <location>
        <begin position="969"/>
        <end position="983"/>
    </location>
</feature>
<feature type="compositionally biased region" description="Low complexity" evidence="1">
    <location>
        <begin position="1104"/>
        <end position="1115"/>
    </location>
</feature>
<proteinExistence type="predicted"/>
<reference evidence="2 3" key="1">
    <citation type="journal article" date="2019" name="Mol. Ecol. Resour.">
        <title>Improving Illumina assemblies with Hi-C and long reads: an example with the North African dromedary.</title>
        <authorList>
            <person name="Elbers J.P."/>
            <person name="Rogers M.F."/>
            <person name="Perelman P.L."/>
            <person name="Proskuryakova A.A."/>
            <person name="Serdyukova N.A."/>
            <person name="Johnson W.E."/>
            <person name="Horin P."/>
            <person name="Corander J."/>
            <person name="Murphy D."/>
            <person name="Burger P.A."/>
        </authorList>
    </citation>
    <scope>NUCLEOTIDE SEQUENCE [LARGE SCALE GENOMIC DNA]</scope>
    <source>
        <strain evidence="2">Drom800</strain>
        <tissue evidence="2">Blood</tissue>
    </source>
</reference>
<feature type="compositionally biased region" description="Low complexity" evidence="1">
    <location>
        <begin position="852"/>
        <end position="861"/>
    </location>
</feature>
<feature type="compositionally biased region" description="Basic and acidic residues" evidence="1">
    <location>
        <begin position="837"/>
        <end position="851"/>
    </location>
</feature>
<feature type="region of interest" description="Disordered" evidence="1">
    <location>
        <begin position="1056"/>
        <end position="1166"/>
    </location>
</feature>
<feature type="compositionally biased region" description="Polar residues" evidence="1">
    <location>
        <begin position="479"/>
        <end position="488"/>
    </location>
</feature>
<organism evidence="2 3">
    <name type="scientific">Camelus dromedarius</name>
    <name type="common">Dromedary</name>
    <name type="synonym">Arabian camel</name>
    <dbReference type="NCBI Taxonomy" id="9838"/>
    <lineage>
        <taxon>Eukaryota</taxon>
        <taxon>Metazoa</taxon>
        <taxon>Chordata</taxon>
        <taxon>Craniata</taxon>
        <taxon>Vertebrata</taxon>
        <taxon>Euteleostomi</taxon>
        <taxon>Mammalia</taxon>
        <taxon>Eutheria</taxon>
        <taxon>Laurasiatheria</taxon>
        <taxon>Artiodactyla</taxon>
        <taxon>Tylopoda</taxon>
        <taxon>Camelidae</taxon>
        <taxon>Camelus</taxon>
    </lineage>
</organism>
<feature type="region of interest" description="Disordered" evidence="1">
    <location>
        <begin position="411"/>
        <end position="514"/>
    </location>
</feature>
<feature type="compositionally biased region" description="Basic and acidic residues" evidence="1">
    <location>
        <begin position="926"/>
        <end position="937"/>
    </location>
</feature>
<feature type="region of interest" description="Disordered" evidence="1">
    <location>
        <begin position="635"/>
        <end position="675"/>
    </location>
</feature>
<feature type="region of interest" description="Disordered" evidence="1">
    <location>
        <begin position="1"/>
        <end position="78"/>
    </location>
</feature>
<feature type="compositionally biased region" description="Polar residues" evidence="1">
    <location>
        <begin position="1220"/>
        <end position="1229"/>
    </location>
</feature>
<feature type="compositionally biased region" description="Gly residues" evidence="1">
    <location>
        <begin position="659"/>
        <end position="671"/>
    </location>
</feature>
<feature type="region of interest" description="Disordered" evidence="1">
    <location>
        <begin position="540"/>
        <end position="621"/>
    </location>
</feature>
<protein>
    <submittedName>
        <fullName evidence="2">Uncharacterized protein</fullName>
    </submittedName>
</protein>
<comment type="caution">
    <text evidence="2">The sequence shown here is derived from an EMBL/GenBank/DDBJ whole genome shotgun (WGS) entry which is preliminary data.</text>
</comment>
<feature type="region of interest" description="Disordered" evidence="1">
    <location>
        <begin position="97"/>
        <end position="117"/>
    </location>
</feature>
<feature type="region of interest" description="Disordered" evidence="1">
    <location>
        <begin position="1220"/>
        <end position="1247"/>
    </location>
</feature>